<proteinExistence type="predicted"/>
<name>A0A1U7NQ89_9FIRM</name>
<evidence type="ECO:0000313" key="2">
    <source>
        <dbReference type="Proteomes" id="UP000186705"/>
    </source>
</evidence>
<protein>
    <recommendedName>
        <fullName evidence="3">Transposase</fullName>
    </recommendedName>
</protein>
<comment type="caution">
    <text evidence="1">The sequence shown here is derived from an EMBL/GenBank/DDBJ whole genome shotgun (WGS) entry which is preliminary data.</text>
</comment>
<evidence type="ECO:0008006" key="3">
    <source>
        <dbReference type="Google" id="ProtNLM"/>
    </source>
</evidence>
<sequence>QGKSPARRRIKRGLYRSDTNRLINADINAALQILKKVVPTAYANGIEGIGLSPIKLNLSF</sequence>
<dbReference type="AlphaFoldDB" id="A0A1U7NQ89"/>
<evidence type="ECO:0000313" key="1">
    <source>
        <dbReference type="EMBL" id="OLU47798.1"/>
    </source>
</evidence>
<dbReference type="GeneID" id="78276706"/>
<feature type="non-terminal residue" evidence="1">
    <location>
        <position position="1"/>
    </location>
</feature>
<gene>
    <name evidence="1" type="ORF">BO225_01270</name>
</gene>
<dbReference type="EMBL" id="MPKA01000039">
    <property type="protein sequence ID" value="OLU47798.1"/>
    <property type="molecule type" value="Genomic_DNA"/>
</dbReference>
<organism evidence="1 2">
    <name type="scientific">Dubosiella newyorkensis</name>
    <dbReference type="NCBI Taxonomy" id="1862672"/>
    <lineage>
        <taxon>Bacteria</taxon>
        <taxon>Bacillati</taxon>
        <taxon>Bacillota</taxon>
        <taxon>Erysipelotrichia</taxon>
        <taxon>Erysipelotrichales</taxon>
        <taxon>Erysipelotrichaceae</taxon>
        <taxon>Dubosiella</taxon>
    </lineage>
</organism>
<dbReference type="Proteomes" id="UP000186705">
    <property type="component" value="Unassembled WGS sequence"/>
</dbReference>
<reference evidence="1 2" key="1">
    <citation type="submission" date="2016-11" db="EMBL/GenBank/DDBJ databases">
        <title>Description of two novel members of the family Erysipelotrichaceae: Ileibacterium lipovorans gen. nov., sp. nov. and Dubosiella newyorkensis, gen. nov., sp. nov.</title>
        <authorList>
            <person name="Cox L.M."/>
            <person name="Sohn J."/>
            <person name="Tyrrell K.L."/>
            <person name="Citron D.M."/>
            <person name="Lawson P.A."/>
            <person name="Patel N.B."/>
            <person name="Iizumi T."/>
            <person name="Perez-Perez G.I."/>
            <person name="Goldstein E.J."/>
            <person name="Blaser M.J."/>
        </authorList>
    </citation>
    <scope>NUCLEOTIDE SEQUENCE [LARGE SCALE GENOMIC DNA]</scope>
    <source>
        <strain evidence="1 2">NYU-BL-A4</strain>
    </source>
</reference>
<keyword evidence="2" id="KW-1185">Reference proteome</keyword>
<dbReference type="RefSeq" id="WP_419185466.1">
    <property type="nucleotide sequence ID" value="NZ_MPKA01000039.1"/>
</dbReference>
<accession>A0A1U7NQ89</accession>